<organism evidence="5 6">
    <name type="scientific">Flintibacter hominis</name>
    <dbReference type="NCBI Taxonomy" id="2763048"/>
    <lineage>
        <taxon>Bacteria</taxon>
        <taxon>Bacillati</taxon>
        <taxon>Bacillota</taxon>
        <taxon>Clostridia</taxon>
        <taxon>Eubacteriales</taxon>
        <taxon>Flintibacter</taxon>
    </lineage>
</organism>
<dbReference type="GO" id="GO:0005975">
    <property type="term" value="P:carbohydrate metabolic process"/>
    <property type="evidence" value="ECO:0007669"/>
    <property type="project" value="InterPro"/>
</dbReference>
<dbReference type="GO" id="GO:0016798">
    <property type="term" value="F:hydrolase activity, acting on glycosyl bonds"/>
    <property type="evidence" value="ECO:0007669"/>
    <property type="project" value="UniProtKB-KW"/>
</dbReference>
<dbReference type="Gene3D" id="3.20.20.80">
    <property type="entry name" value="Glycosidases"/>
    <property type="match status" value="1"/>
</dbReference>
<comment type="caution">
    <text evidence="5">The sequence shown here is derived from an EMBL/GenBank/DDBJ whole genome shotgun (WGS) entry which is preliminary data.</text>
</comment>
<dbReference type="AlphaFoldDB" id="A0A8J6J9F5"/>
<reference evidence="5" key="1">
    <citation type="submission" date="2020-08" db="EMBL/GenBank/DDBJ databases">
        <title>Genome public.</title>
        <authorList>
            <person name="Liu C."/>
            <person name="Sun Q."/>
        </authorList>
    </citation>
    <scope>NUCLEOTIDE SEQUENCE</scope>
    <source>
        <strain evidence="5">NSJ-23</strain>
    </source>
</reference>
<feature type="domain" description="GH18" evidence="4">
    <location>
        <begin position="92"/>
        <end position="427"/>
    </location>
</feature>
<feature type="domain" description="LysM" evidence="3">
    <location>
        <begin position="51"/>
        <end position="96"/>
    </location>
</feature>
<dbReference type="InterPro" id="IPR018392">
    <property type="entry name" value="LysM"/>
</dbReference>
<dbReference type="RefSeq" id="WP_186852527.1">
    <property type="nucleotide sequence ID" value="NZ_JACOPO010000003.1"/>
</dbReference>
<name>A0A8J6J9F5_9FIRM</name>
<dbReference type="SUPFAM" id="SSF51445">
    <property type="entry name" value="(Trans)glycosidases"/>
    <property type="match status" value="1"/>
</dbReference>
<dbReference type="GO" id="GO:0012505">
    <property type="term" value="C:endomembrane system"/>
    <property type="evidence" value="ECO:0007669"/>
    <property type="project" value="TreeGrafter"/>
</dbReference>
<dbReference type="GO" id="GO:0008061">
    <property type="term" value="F:chitin binding"/>
    <property type="evidence" value="ECO:0007669"/>
    <property type="project" value="InterPro"/>
</dbReference>
<dbReference type="CDD" id="cd00118">
    <property type="entry name" value="LysM"/>
    <property type="match status" value="2"/>
</dbReference>
<dbReference type="InterPro" id="IPR011583">
    <property type="entry name" value="Chitinase_II/V-like_cat"/>
</dbReference>
<dbReference type="InterPro" id="IPR029070">
    <property type="entry name" value="Chitinase_insertion_sf"/>
</dbReference>
<proteinExistence type="predicted"/>
<dbReference type="SMART" id="SM00636">
    <property type="entry name" value="Glyco_18"/>
    <property type="match status" value="1"/>
</dbReference>
<dbReference type="PANTHER" id="PTHR46066:SF2">
    <property type="entry name" value="CHITINASE DOMAIN-CONTAINING PROTEIN 1"/>
    <property type="match status" value="1"/>
</dbReference>
<protein>
    <submittedName>
        <fullName evidence="5">LysM peptidoglycan-binding domain-containing protein</fullName>
    </submittedName>
</protein>
<dbReference type="PANTHER" id="PTHR46066">
    <property type="entry name" value="CHITINASE DOMAIN-CONTAINING PROTEIN 1 FAMILY MEMBER"/>
    <property type="match status" value="1"/>
</dbReference>
<dbReference type="Gene3D" id="3.10.350.10">
    <property type="entry name" value="LysM domain"/>
    <property type="match status" value="2"/>
</dbReference>
<dbReference type="SMART" id="SM00257">
    <property type="entry name" value="LysM"/>
    <property type="match status" value="2"/>
</dbReference>
<dbReference type="Proteomes" id="UP000628736">
    <property type="component" value="Unassembled WGS sequence"/>
</dbReference>
<gene>
    <name evidence="5" type="ORF">H8S11_06065</name>
</gene>
<keyword evidence="6" id="KW-1185">Reference proteome</keyword>
<keyword evidence="2" id="KW-0326">Glycosidase</keyword>
<dbReference type="PROSITE" id="PS51782">
    <property type="entry name" value="LYSM"/>
    <property type="match status" value="2"/>
</dbReference>
<dbReference type="InterPro" id="IPR017853">
    <property type="entry name" value="GH"/>
</dbReference>
<evidence type="ECO:0000259" key="3">
    <source>
        <dbReference type="PROSITE" id="PS51782"/>
    </source>
</evidence>
<dbReference type="SUPFAM" id="SSF54106">
    <property type="entry name" value="LysM domain"/>
    <property type="match status" value="2"/>
</dbReference>
<dbReference type="Pfam" id="PF01476">
    <property type="entry name" value="LysM"/>
    <property type="match status" value="2"/>
</dbReference>
<dbReference type="Gene3D" id="3.10.50.10">
    <property type="match status" value="1"/>
</dbReference>
<dbReference type="GO" id="GO:0070492">
    <property type="term" value="F:oligosaccharide binding"/>
    <property type="evidence" value="ECO:0007669"/>
    <property type="project" value="TreeGrafter"/>
</dbReference>
<accession>A0A8J6J9F5</accession>
<dbReference type="InterPro" id="IPR036779">
    <property type="entry name" value="LysM_dom_sf"/>
</dbReference>
<evidence type="ECO:0000256" key="2">
    <source>
        <dbReference type="ARBA" id="ARBA00023295"/>
    </source>
</evidence>
<sequence length="439" mass="49475">MDIHVVKSGDTLYSIALQHGVPMSQLILDNQLPEPDRLVVGQAIVIQYPEQTYTVQAGDTLFSIAAAHQTTVRQLLRDNPALGGGDRIFPGQVLILSYRQTREGTLSVNGYAYPHIDRGLLQRTLPFLSDLTPFTYRFTNQGALIQLDDQYMIDAAQYMGVRPVFHLSNLDDTEGAFSQDLAHIALTDQQVQTRLIHEVLGTLHSLGYQGVDVDFENVAAQDAQAYAQFISRLREALSPHNIPVLVALTAKTSRDQPGSLYEGHDYRLLAQAADYVLLMTYEWGYSYGPPMAIAPIRNVRQVIEYALTEMKAEQIFLGIPNYGYDWLLPYQQGRRAPSISNQEAVQLAIRHYAAIRYDQEAQSPWFRYVDGSGQEHEVWFEDARSIKAKLALAQEYGLYGVGYWNLMRPFPQNWTVLNSLYHIREELSSGTGFFSSSAV</sequence>
<feature type="domain" description="LysM" evidence="3">
    <location>
        <begin position="2"/>
        <end position="46"/>
    </location>
</feature>
<dbReference type="PROSITE" id="PS51910">
    <property type="entry name" value="GH18_2"/>
    <property type="match status" value="1"/>
</dbReference>
<dbReference type="InterPro" id="IPR001223">
    <property type="entry name" value="Glyco_hydro18_cat"/>
</dbReference>
<dbReference type="EMBL" id="JACOPO010000003">
    <property type="protein sequence ID" value="MBC5722372.1"/>
    <property type="molecule type" value="Genomic_DNA"/>
</dbReference>
<evidence type="ECO:0000259" key="4">
    <source>
        <dbReference type="PROSITE" id="PS51910"/>
    </source>
</evidence>
<evidence type="ECO:0000313" key="6">
    <source>
        <dbReference type="Proteomes" id="UP000628736"/>
    </source>
</evidence>
<evidence type="ECO:0000313" key="5">
    <source>
        <dbReference type="EMBL" id="MBC5722372.1"/>
    </source>
</evidence>
<dbReference type="InterPro" id="IPR041704">
    <property type="entry name" value="CFLE_GH18"/>
</dbReference>
<evidence type="ECO:0000256" key="1">
    <source>
        <dbReference type="ARBA" id="ARBA00022801"/>
    </source>
</evidence>
<keyword evidence="1" id="KW-0378">Hydrolase</keyword>
<dbReference type="Pfam" id="PF00704">
    <property type="entry name" value="Glyco_hydro_18"/>
    <property type="match status" value="1"/>
</dbReference>
<dbReference type="CDD" id="cd02874">
    <property type="entry name" value="GH18_CFLE_spore_hydrolase"/>
    <property type="match status" value="1"/>
</dbReference>